<dbReference type="PROSITE" id="PS50879">
    <property type="entry name" value="RNASE_H_1"/>
    <property type="match status" value="1"/>
</dbReference>
<dbReference type="OrthoDB" id="1431247at2759"/>
<organism evidence="7 8">
    <name type="scientific">Kingdonia uniflora</name>
    <dbReference type="NCBI Taxonomy" id="39325"/>
    <lineage>
        <taxon>Eukaryota</taxon>
        <taxon>Viridiplantae</taxon>
        <taxon>Streptophyta</taxon>
        <taxon>Embryophyta</taxon>
        <taxon>Tracheophyta</taxon>
        <taxon>Spermatophyta</taxon>
        <taxon>Magnoliopsida</taxon>
        <taxon>Ranunculales</taxon>
        <taxon>Circaeasteraceae</taxon>
        <taxon>Kingdonia</taxon>
    </lineage>
</organism>
<evidence type="ECO:0000259" key="5">
    <source>
        <dbReference type="PROSITE" id="PS01031"/>
    </source>
</evidence>
<protein>
    <recommendedName>
        <fullName evidence="9">SHSP domain-containing protein</fullName>
    </recommendedName>
</protein>
<dbReference type="InterPro" id="IPR044730">
    <property type="entry name" value="RNase_H-like_dom_plant"/>
</dbReference>
<evidence type="ECO:0000256" key="1">
    <source>
        <dbReference type="ARBA" id="ARBA00023016"/>
    </source>
</evidence>
<dbReference type="InterPro" id="IPR002068">
    <property type="entry name" value="A-crystallin/Hsp20_dom"/>
</dbReference>
<evidence type="ECO:0000313" key="8">
    <source>
        <dbReference type="Proteomes" id="UP000541444"/>
    </source>
</evidence>
<feature type="region of interest" description="Disordered" evidence="4">
    <location>
        <begin position="1"/>
        <end position="20"/>
    </location>
</feature>
<dbReference type="AlphaFoldDB" id="A0A7J7MJU5"/>
<dbReference type="GO" id="GO:0003676">
    <property type="term" value="F:nucleic acid binding"/>
    <property type="evidence" value="ECO:0007669"/>
    <property type="project" value="InterPro"/>
</dbReference>
<evidence type="ECO:0000256" key="3">
    <source>
        <dbReference type="RuleBase" id="RU003616"/>
    </source>
</evidence>
<evidence type="ECO:0000256" key="2">
    <source>
        <dbReference type="PROSITE-ProRule" id="PRU00285"/>
    </source>
</evidence>
<accession>A0A7J7MJU5</accession>
<name>A0A7J7MJU5_9MAGN</name>
<comment type="similarity">
    <text evidence="2 3">Belongs to the small heat shock protein (HSP20) family.</text>
</comment>
<dbReference type="SUPFAM" id="SSF49764">
    <property type="entry name" value="HSP20-like chaperones"/>
    <property type="match status" value="1"/>
</dbReference>
<gene>
    <name evidence="7" type="ORF">GIB67_035755</name>
</gene>
<dbReference type="GO" id="GO:0004523">
    <property type="term" value="F:RNA-DNA hybrid ribonuclease activity"/>
    <property type="evidence" value="ECO:0007669"/>
    <property type="project" value="InterPro"/>
</dbReference>
<dbReference type="CDD" id="cd06222">
    <property type="entry name" value="RNase_H_like"/>
    <property type="match status" value="1"/>
</dbReference>
<reference evidence="7 8" key="1">
    <citation type="journal article" date="2020" name="IScience">
        <title>Genome Sequencing of the Endangered Kingdonia uniflora (Circaeasteraceae, Ranunculales) Reveals Potential Mechanisms of Evolutionary Specialization.</title>
        <authorList>
            <person name="Sun Y."/>
            <person name="Deng T."/>
            <person name="Zhang A."/>
            <person name="Moore M.J."/>
            <person name="Landis J.B."/>
            <person name="Lin N."/>
            <person name="Zhang H."/>
            <person name="Zhang X."/>
            <person name="Huang J."/>
            <person name="Zhang X."/>
            <person name="Sun H."/>
            <person name="Wang H."/>
        </authorList>
    </citation>
    <scope>NUCLEOTIDE SEQUENCE [LARGE SCALE GENOMIC DNA]</scope>
    <source>
        <strain evidence="7">TB1705</strain>
        <tissue evidence="7">Leaf</tissue>
    </source>
</reference>
<keyword evidence="1" id="KW-0346">Stress response</keyword>
<dbReference type="InterPro" id="IPR002156">
    <property type="entry name" value="RNaseH_domain"/>
</dbReference>
<dbReference type="Pfam" id="PF13456">
    <property type="entry name" value="RVT_3"/>
    <property type="match status" value="1"/>
</dbReference>
<dbReference type="Pfam" id="PF00011">
    <property type="entry name" value="HSP20"/>
    <property type="match status" value="1"/>
</dbReference>
<dbReference type="InterPro" id="IPR008978">
    <property type="entry name" value="HSP20-like_chaperone"/>
</dbReference>
<evidence type="ECO:0008006" key="9">
    <source>
        <dbReference type="Google" id="ProtNLM"/>
    </source>
</evidence>
<dbReference type="Gene3D" id="2.60.40.790">
    <property type="match status" value="1"/>
</dbReference>
<comment type="caution">
    <text evidence="7">The sequence shown here is derived from an EMBL/GenBank/DDBJ whole genome shotgun (WGS) entry which is preliminary data.</text>
</comment>
<dbReference type="PROSITE" id="PS01031">
    <property type="entry name" value="SHSP"/>
    <property type="match status" value="1"/>
</dbReference>
<feature type="domain" description="SHSP" evidence="5">
    <location>
        <begin position="25"/>
        <end position="134"/>
    </location>
</feature>
<dbReference type="InterPro" id="IPR031107">
    <property type="entry name" value="Small_HSP"/>
</dbReference>
<feature type="domain" description="RNase H type-1" evidence="6">
    <location>
        <begin position="133"/>
        <end position="225"/>
    </location>
</feature>
<dbReference type="EMBL" id="JACGCM010001441">
    <property type="protein sequence ID" value="KAF6155008.1"/>
    <property type="molecule type" value="Genomic_DNA"/>
</dbReference>
<dbReference type="PANTHER" id="PTHR11527">
    <property type="entry name" value="HEAT-SHOCK PROTEIN 20 FAMILY MEMBER"/>
    <property type="match status" value="1"/>
</dbReference>
<proteinExistence type="inferred from homology"/>
<keyword evidence="8" id="KW-1185">Reference proteome</keyword>
<dbReference type="InterPro" id="IPR012337">
    <property type="entry name" value="RNaseH-like_sf"/>
</dbReference>
<dbReference type="InterPro" id="IPR036397">
    <property type="entry name" value="RNaseH_sf"/>
</dbReference>
<dbReference type="Proteomes" id="UP000541444">
    <property type="component" value="Unassembled WGS sequence"/>
</dbReference>
<evidence type="ECO:0000259" key="6">
    <source>
        <dbReference type="PROSITE" id="PS50879"/>
    </source>
</evidence>
<evidence type="ECO:0000313" key="7">
    <source>
        <dbReference type="EMBL" id="KAF6155008.1"/>
    </source>
</evidence>
<dbReference type="Gene3D" id="3.30.420.10">
    <property type="entry name" value="Ribonuclease H-like superfamily/Ribonuclease H"/>
    <property type="match status" value="1"/>
</dbReference>
<dbReference type="SUPFAM" id="SSF53098">
    <property type="entry name" value="Ribonuclease H-like"/>
    <property type="match status" value="1"/>
</dbReference>
<sequence length="225" mass="24100">MIIDPSTEDPTSQSLNAPTRTYDRDAKVVASTPADVKEYPNSYIFIIDMPGLKSGDNKVTVEDENVLVISGERKRRKKGRNGVLTVTVEKLPPPEPFPLCQNGVLSKVLLGCVPHKNCGQHEVRESLGRHINVKGEIEINIDEAARGNPGKGGIGCIFRDSDGKVLGTLSKGLGLVTNYTAECKVIIQGVESAVSNGWLIGLGGIRLQVCSGGFQLKQYSLGLGS</sequence>
<evidence type="ECO:0000256" key="4">
    <source>
        <dbReference type="SAM" id="MobiDB-lite"/>
    </source>
</evidence>
<feature type="compositionally biased region" description="Polar residues" evidence="4">
    <location>
        <begin position="8"/>
        <end position="19"/>
    </location>
</feature>